<dbReference type="Proteomes" id="UP000703661">
    <property type="component" value="Unassembled WGS sequence"/>
</dbReference>
<dbReference type="EMBL" id="JAAAID010002489">
    <property type="protein sequence ID" value="KAG0007172.1"/>
    <property type="molecule type" value="Genomic_DNA"/>
</dbReference>
<dbReference type="Gene3D" id="1.20.1250.20">
    <property type="entry name" value="MFS general substrate transporter like domains"/>
    <property type="match status" value="1"/>
</dbReference>
<name>A0A9P6SVQ3_9FUNG</name>
<reference evidence="2" key="1">
    <citation type="journal article" date="2020" name="Fungal Divers.">
        <title>Resolving the Mortierellaceae phylogeny through synthesis of multi-gene phylogenetics and phylogenomics.</title>
        <authorList>
            <person name="Vandepol N."/>
            <person name="Liber J."/>
            <person name="Desiro A."/>
            <person name="Na H."/>
            <person name="Kennedy M."/>
            <person name="Barry K."/>
            <person name="Grigoriev I.V."/>
            <person name="Miller A.N."/>
            <person name="O'Donnell K."/>
            <person name="Stajich J.E."/>
            <person name="Bonito G."/>
        </authorList>
    </citation>
    <scope>NUCLEOTIDE SEQUENCE</scope>
    <source>
        <strain evidence="2">NRRL 2769</strain>
    </source>
</reference>
<protein>
    <recommendedName>
        <fullName evidence="4">Monocarboxylate transporter</fullName>
    </recommendedName>
</protein>
<keyword evidence="3" id="KW-1185">Reference proteome</keyword>
<evidence type="ECO:0000313" key="3">
    <source>
        <dbReference type="Proteomes" id="UP000703661"/>
    </source>
</evidence>
<keyword evidence="1" id="KW-1133">Transmembrane helix</keyword>
<keyword evidence="1" id="KW-0812">Transmembrane</keyword>
<comment type="caution">
    <text evidence="2">The sequence shown here is derived from an EMBL/GenBank/DDBJ whole genome shotgun (WGS) entry which is preliminary data.</text>
</comment>
<keyword evidence="1" id="KW-0472">Membrane</keyword>
<feature type="transmembrane region" description="Helical" evidence="1">
    <location>
        <begin position="84"/>
        <end position="104"/>
    </location>
</feature>
<proteinExistence type="predicted"/>
<organism evidence="2 3">
    <name type="scientific">Entomortierella chlamydospora</name>
    <dbReference type="NCBI Taxonomy" id="101097"/>
    <lineage>
        <taxon>Eukaryota</taxon>
        <taxon>Fungi</taxon>
        <taxon>Fungi incertae sedis</taxon>
        <taxon>Mucoromycota</taxon>
        <taxon>Mortierellomycotina</taxon>
        <taxon>Mortierellomycetes</taxon>
        <taxon>Mortierellales</taxon>
        <taxon>Mortierellaceae</taxon>
        <taxon>Entomortierella</taxon>
    </lineage>
</organism>
<dbReference type="InterPro" id="IPR036259">
    <property type="entry name" value="MFS_trans_sf"/>
</dbReference>
<evidence type="ECO:0008006" key="4">
    <source>
        <dbReference type="Google" id="ProtNLM"/>
    </source>
</evidence>
<evidence type="ECO:0000313" key="2">
    <source>
        <dbReference type="EMBL" id="KAG0007172.1"/>
    </source>
</evidence>
<feature type="transmembrane region" description="Helical" evidence="1">
    <location>
        <begin position="23"/>
        <end position="44"/>
    </location>
</feature>
<accession>A0A9P6SVQ3</accession>
<sequence>MVRTSSGVGLVARIIVGQLADTYSILNSMILCSFATSLSYLGVWLHTMSFTYLAIITTAHGVFGGLSIMLYPVSATRVAPESQLTSALGFVFLAHAVDAVGYHLGAP</sequence>
<feature type="transmembrane region" description="Helical" evidence="1">
    <location>
        <begin position="50"/>
        <end position="72"/>
    </location>
</feature>
<dbReference type="AlphaFoldDB" id="A0A9P6SVQ3"/>
<gene>
    <name evidence="2" type="ORF">BGZ80_004982</name>
</gene>
<dbReference type="SUPFAM" id="SSF103473">
    <property type="entry name" value="MFS general substrate transporter"/>
    <property type="match status" value="1"/>
</dbReference>
<feature type="non-terminal residue" evidence="2">
    <location>
        <position position="107"/>
    </location>
</feature>
<evidence type="ECO:0000256" key="1">
    <source>
        <dbReference type="SAM" id="Phobius"/>
    </source>
</evidence>